<organism evidence="1 2">
    <name type="scientific">Dreissena polymorpha</name>
    <name type="common">Zebra mussel</name>
    <name type="synonym">Mytilus polymorpha</name>
    <dbReference type="NCBI Taxonomy" id="45954"/>
    <lineage>
        <taxon>Eukaryota</taxon>
        <taxon>Metazoa</taxon>
        <taxon>Spiralia</taxon>
        <taxon>Lophotrochozoa</taxon>
        <taxon>Mollusca</taxon>
        <taxon>Bivalvia</taxon>
        <taxon>Autobranchia</taxon>
        <taxon>Heteroconchia</taxon>
        <taxon>Euheterodonta</taxon>
        <taxon>Imparidentia</taxon>
        <taxon>Neoheterodontei</taxon>
        <taxon>Myida</taxon>
        <taxon>Dreissenoidea</taxon>
        <taxon>Dreissenidae</taxon>
        <taxon>Dreissena</taxon>
    </lineage>
</organism>
<dbReference type="Proteomes" id="UP000828390">
    <property type="component" value="Unassembled WGS sequence"/>
</dbReference>
<proteinExistence type="predicted"/>
<reference evidence="1" key="2">
    <citation type="submission" date="2020-11" db="EMBL/GenBank/DDBJ databases">
        <authorList>
            <person name="McCartney M.A."/>
            <person name="Auch B."/>
            <person name="Kono T."/>
            <person name="Mallez S."/>
            <person name="Becker A."/>
            <person name="Gohl D.M."/>
            <person name="Silverstein K.A.T."/>
            <person name="Koren S."/>
            <person name="Bechman K.B."/>
            <person name="Herman A."/>
            <person name="Abrahante J.E."/>
            <person name="Garbe J."/>
        </authorList>
    </citation>
    <scope>NUCLEOTIDE SEQUENCE</scope>
    <source>
        <strain evidence="1">Duluth1</strain>
        <tissue evidence="1">Whole animal</tissue>
    </source>
</reference>
<reference evidence="1" key="1">
    <citation type="journal article" date="2019" name="bioRxiv">
        <title>The Genome of the Zebra Mussel, Dreissena polymorpha: A Resource for Invasive Species Research.</title>
        <authorList>
            <person name="McCartney M.A."/>
            <person name="Auch B."/>
            <person name="Kono T."/>
            <person name="Mallez S."/>
            <person name="Zhang Y."/>
            <person name="Obille A."/>
            <person name="Becker A."/>
            <person name="Abrahante J.E."/>
            <person name="Garbe J."/>
            <person name="Badalamenti J.P."/>
            <person name="Herman A."/>
            <person name="Mangelson H."/>
            <person name="Liachko I."/>
            <person name="Sullivan S."/>
            <person name="Sone E.D."/>
            <person name="Koren S."/>
            <person name="Silverstein K.A.T."/>
            <person name="Beckman K.B."/>
            <person name="Gohl D.M."/>
        </authorList>
    </citation>
    <scope>NUCLEOTIDE SEQUENCE</scope>
    <source>
        <strain evidence="1">Duluth1</strain>
        <tissue evidence="1">Whole animal</tissue>
    </source>
</reference>
<evidence type="ECO:0000313" key="2">
    <source>
        <dbReference type="Proteomes" id="UP000828390"/>
    </source>
</evidence>
<sequence>MESTADIKIVADETDTIKVYRKQLIEALDCVYPLLKIVCASISMNDGDDITCPARKMICIVDATKNCSENGSTYTRVTANFNSNKTSYLVIKLIDPTNINQNDVEDDNESYFSIYAKLNFIP</sequence>
<evidence type="ECO:0000313" key="1">
    <source>
        <dbReference type="EMBL" id="KAH3696645.1"/>
    </source>
</evidence>
<dbReference type="AlphaFoldDB" id="A0A9D3YDS8"/>
<keyword evidence="2" id="KW-1185">Reference proteome</keyword>
<gene>
    <name evidence="1" type="ORF">DPMN_084121</name>
</gene>
<comment type="caution">
    <text evidence="1">The sequence shown here is derived from an EMBL/GenBank/DDBJ whole genome shotgun (WGS) entry which is preliminary data.</text>
</comment>
<name>A0A9D3YDS8_DREPO</name>
<protein>
    <submittedName>
        <fullName evidence="1">Uncharacterized protein</fullName>
    </submittedName>
</protein>
<accession>A0A9D3YDS8</accession>
<dbReference type="EMBL" id="JAIWYP010000016">
    <property type="protein sequence ID" value="KAH3696645.1"/>
    <property type="molecule type" value="Genomic_DNA"/>
</dbReference>